<protein>
    <submittedName>
        <fullName evidence="2">Uncharacterized protein</fullName>
    </submittedName>
</protein>
<feature type="compositionally biased region" description="Basic and acidic residues" evidence="1">
    <location>
        <begin position="1"/>
        <end position="34"/>
    </location>
</feature>
<evidence type="ECO:0000313" key="3">
    <source>
        <dbReference type="Proteomes" id="UP000799640"/>
    </source>
</evidence>
<sequence length="235" mass="25660">MSHHTGEGTDEDPHTGEGTDEDLHTAEGTDHGLHTDPYTDEEIVSTPSSPSPAATNPFQLQMCLQSFNLQLAEMRAKVSVPVEQWGTLKMHELARVMHDLQSERSFSWQGWDEEKLPRRPIGGVTSKLLRWMKDYGFPVIQTEREVSKRGRAVATSAAASEPAPTIGTSALTPGNVAAPLFDTTVPVAATMMASGPSHVPPTSLDFLLEATNPFTRSANLSQYSETDCDGVRSWR</sequence>
<dbReference type="EMBL" id="ML996691">
    <property type="protein sequence ID" value="KAF2402620.1"/>
    <property type="molecule type" value="Genomic_DNA"/>
</dbReference>
<organism evidence="2 3">
    <name type="scientific">Trichodelitschia bisporula</name>
    <dbReference type="NCBI Taxonomy" id="703511"/>
    <lineage>
        <taxon>Eukaryota</taxon>
        <taxon>Fungi</taxon>
        <taxon>Dikarya</taxon>
        <taxon>Ascomycota</taxon>
        <taxon>Pezizomycotina</taxon>
        <taxon>Dothideomycetes</taxon>
        <taxon>Dothideomycetes incertae sedis</taxon>
        <taxon>Phaeotrichales</taxon>
        <taxon>Phaeotrichaceae</taxon>
        <taxon>Trichodelitschia</taxon>
    </lineage>
</organism>
<evidence type="ECO:0000256" key="1">
    <source>
        <dbReference type="SAM" id="MobiDB-lite"/>
    </source>
</evidence>
<keyword evidence="3" id="KW-1185">Reference proteome</keyword>
<accession>A0A6G1I2V8</accession>
<dbReference type="AlphaFoldDB" id="A0A6G1I2V8"/>
<feature type="compositionally biased region" description="Low complexity" evidence="1">
    <location>
        <begin position="45"/>
        <end position="56"/>
    </location>
</feature>
<reference evidence="2" key="1">
    <citation type="journal article" date="2020" name="Stud. Mycol.">
        <title>101 Dothideomycetes genomes: a test case for predicting lifestyles and emergence of pathogens.</title>
        <authorList>
            <person name="Haridas S."/>
            <person name="Albert R."/>
            <person name="Binder M."/>
            <person name="Bloem J."/>
            <person name="Labutti K."/>
            <person name="Salamov A."/>
            <person name="Andreopoulos B."/>
            <person name="Baker S."/>
            <person name="Barry K."/>
            <person name="Bills G."/>
            <person name="Bluhm B."/>
            <person name="Cannon C."/>
            <person name="Castanera R."/>
            <person name="Culley D."/>
            <person name="Daum C."/>
            <person name="Ezra D."/>
            <person name="Gonzalez J."/>
            <person name="Henrissat B."/>
            <person name="Kuo A."/>
            <person name="Liang C."/>
            <person name="Lipzen A."/>
            <person name="Lutzoni F."/>
            <person name="Magnuson J."/>
            <person name="Mondo S."/>
            <person name="Nolan M."/>
            <person name="Ohm R."/>
            <person name="Pangilinan J."/>
            <person name="Park H.-J."/>
            <person name="Ramirez L."/>
            <person name="Alfaro M."/>
            <person name="Sun H."/>
            <person name="Tritt A."/>
            <person name="Yoshinaga Y."/>
            <person name="Zwiers L.-H."/>
            <person name="Turgeon B."/>
            <person name="Goodwin S."/>
            <person name="Spatafora J."/>
            <person name="Crous P."/>
            <person name="Grigoriev I."/>
        </authorList>
    </citation>
    <scope>NUCLEOTIDE SEQUENCE</scope>
    <source>
        <strain evidence="2">CBS 262.69</strain>
    </source>
</reference>
<name>A0A6G1I2V8_9PEZI</name>
<gene>
    <name evidence="2" type="ORF">EJ06DRAFT_348305</name>
</gene>
<feature type="region of interest" description="Disordered" evidence="1">
    <location>
        <begin position="1"/>
        <end position="56"/>
    </location>
</feature>
<proteinExistence type="predicted"/>
<evidence type="ECO:0000313" key="2">
    <source>
        <dbReference type="EMBL" id="KAF2402620.1"/>
    </source>
</evidence>
<dbReference type="Proteomes" id="UP000799640">
    <property type="component" value="Unassembled WGS sequence"/>
</dbReference>